<dbReference type="InterPro" id="IPR037066">
    <property type="entry name" value="Plug_dom_sf"/>
</dbReference>
<feature type="chain" id="PRO_5035239184" evidence="16">
    <location>
        <begin position="31"/>
        <end position="721"/>
    </location>
</feature>
<accession>A0A8J3E1H7</accession>
<comment type="similarity">
    <text evidence="2 14 15">Belongs to the TonB-dependent receptor family.</text>
</comment>
<dbReference type="InterPro" id="IPR000531">
    <property type="entry name" value="Beta-barrel_TonB"/>
</dbReference>
<evidence type="ECO:0000256" key="8">
    <source>
        <dbReference type="ARBA" id="ARBA00023004"/>
    </source>
</evidence>
<evidence type="ECO:0000256" key="7">
    <source>
        <dbReference type="ARBA" id="ARBA00022729"/>
    </source>
</evidence>
<protein>
    <submittedName>
        <fullName evidence="19">Ligand-gated channel</fullName>
    </submittedName>
</protein>
<gene>
    <name evidence="19" type="primary">fhuA</name>
    <name evidence="19" type="ORF">GCM10007276_33890</name>
</gene>
<dbReference type="InterPro" id="IPR036942">
    <property type="entry name" value="Beta-barrel_TonB_sf"/>
</dbReference>
<dbReference type="GO" id="GO:0015344">
    <property type="term" value="F:siderophore uptake transmembrane transporter activity"/>
    <property type="evidence" value="ECO:0007669"/>
    <property type="project" value="TreeGrafter"/>
</dbReference>
<dbReference type="InterPro" id="IPR039426">
    <property type="entry name" value="TonB-dep_rcpt-like"/>
</dbReference>
<keyword evidence="3 14" id="KW-0813">Transport</keyword>
<dbReference type="CDD" id="cd01347">
    <property type="entry name" value="ligand_gated_channel"/>
    <property type="match status" value="1"/>
</dbReference>
<evidence type="ECO:0000256" key="15">
    <source>
        <dbReference type="RuleBase" id="RU003357"/>
    </source>
</evidence>
<dbReference type="GO" id="GO:0038023">
    <property type="term" value="F:signaling receptor activity"/>
    <property type="evidence" value="ECO:0007669"/>
    <property type="project" value="InterPro"/>
</dbReference>
<dbReference type="Gene3D" id="2.40.170.20">
    <property type="entry name" value="TonB-dependent receptor, beta-barrel domain"/>
    <property type="match status" value="1"/>
</dbReference>
<evidence type="ECO:0000256" key="9">
    <source>
        <dbReference type="ARBA" id="ARBA00023065"/>
    </source>
</evidence>
<evidence type="ECO:0000259" key="17">
    <source>
        <dbReference type="Pfam" id="PF00593"/>
    </source>
</evidence>
<dbReference type="AlphaFoldDB" id="A0A8J3E1H7"/>
<evidence type="ECO:0000256" key="12">
    <source>
        <dbReference type="ARBA" id="ARBA00023170"/>
    </source>
</evidence>
<keyword evidence="4 14" id="KW-1134">Transmembrane beta strand</keyword>
<keyword evidence="12" id="KW-0675">Receptor</keyword>
<dbReference type="Gene3D" id="2.170.130.10">
    <property type="entry name" value="TonB-dependent receptor, plug domain"/>
    <property type="match status" value="1"/>
</dbReference>
<keyword evidence="13 14" id="KW-0998">Cell outer membrane</keyword>
<dbReference type="InterPro" id="IPR012910">
    <property type="entry name" value="Plug_dom"/>
</dbReference>
<dbReference type="PANTHER" id="PTHR32552">
    <property type="entry name" value="FERRICHROME IRON RECEPTOR-RELATED"/>
    <property type="match status" value="1"/>
</dbReference>
<feature type="signal peptide" evidence="16">
    <location>
        <begin position="1"/>
        <end position="30"/>
    </location>
</feature>
<feature type="domain" description="TonB-dependent receptor-like beta-barrel" evidence="17">
    <location>
        <begin position="244"/>
        <end position="690"/>
    </location>
</feature>
<evidence type="ECO:0000256" key="5">
    <source>
        <dbReference type="ARBA" id="ARBA00022496"/>
    </source>
</evidence>
<keyword evidence="5" id="KW-0410">Iron transport</keyword>
<name>A0A8J3E1H7_9RHOB</name>
<dbReference type="PROSITE" id="PS52016">
    <property type="entry name" value="TONB_DEPENDENT_REC_3"/>
    <property type="match status" value="1"/>
</dbReference>
<dbReference type="InterPro" id="IPR010105">
    <property type="entry name" value="TonB_sidphr_rcpt"/>
</dbReference>
<dbReference type="Pfam" id="PF07715">
    <property type="entry name" value="Plug"/>
    <property type="match status" value="1"/>
</dbReference>
<evidence type="ECO:0000256" key="6">
    <source>
        <dbReference type="ARBA" id="ARBA00022692"/>
    </source>
</evidence>
<dbReference type="NCBIfam" id="TIGR01783">
    <property type="entry name" value="TonB-siderophor"/>
    <property type="match status" value="1"/>
</dbReference>
<evidence type="ECO:0000256" key="1">
    <source>
        <dbReference type="ARBA" id="ARBA00004571"/>
    </source>
</evidence>
<dbReference type="EMBL" id="BMCP01000007">
    <property type="protein sequence ID" value="GGE54024.1"/>
    <property type="molecule type" value="Genomic_DNA"/>
</dbReference>
<dbReference type="GO" id="GO:0009279">
    <property type="term" value="C:cell outer membrane"/>
    <property type="evidence" value="ECO:0007669"/>
    <property type="project" value="UniProtKB-SubCell"/>
</dbReference>
<evidence type="ECO:0000256" key="11">
    <source>
        <dbReference type="ARBA" id="ARBA00023136"/>
    </source>
</evidence>
<comment type="caution">
    <text evidence="19">The sequence shown here is derived from an EMBL/GenBank/DDBJ whole genome shotgun (WGS) entry which is preliminary data.</text>
</comment>
<evidence type="ECO:0000256" key="14">
    <source>
        <dbReference type="PROSITE-ProRule" id="PRU01360"/>
    </source>
</evidence>
<organism evidence="19 20">
    <name type="scientific">Agaricicola taiwanensis</name>
    <dbReference type="NCBI Taxonomy" id="591372"/>
    <lineage>
        <taxon>Bacteria</taxon>
        <taxon>Pseudomonadati</taxon>
        <taxon>Pseudomonadota</taxon>
        <taxon>Alphaproteobacteria</taxon>
        <taxon>Rhodobacterales</taxon>
        <taxon>Paracoccaceae</taxon>
        <taxon>Agaricicola</taxon>
    </lineage>
</organism>
<evidence type="ECO:0000313" key="19">
    <source>
        <dbReference type="EMBL" id="GGE54024.1"/>
    </source>
</evidence>
<evidence type="ECO:0000256" key="13">
    <source>
        <dbReference type="ARBA" id="ARBA00023237"/>
    </source>
</evidence>
<dbReference type="FunFam" id="2.170.130.10:FF:000001">
    <property type="entry name" value="Catecholate siderophore TonB-dependent receptor"/>
    <property type="match status" value="1"/>
</dbReference>
<evidence type="ECO:0000256" key="16">
    <source>
        <dbReference type="SAM" id="SignalP"/>
    </source>
</evidence>
<proteinExistence type="inferred from homology"/>
<dbReference type="PANTHER" id="PTHR32552:SF68">
    <property type="entry name" value="FERRICHROME OUTER MEMBRANE TRANSPORTER_PHAGE RECEPTOR"/>
    <property type="match status" value="1"/>
</dbReference>
<reference evidence="19" key="1">
    <citation type="journal article" date="2014" name="Int. J. Syst. Evol. Microbiol.">
        <title>Complete genome sequence of Corynebacterium casei LMG S-19264T (=DSM 44701T), isolated from a smear-ripened cheese.</title>
        <authorList>
            <consortium name="US DOE Joint Genome Institute (JGI-PGF)"/>
            <person name="Walter F."/>
            <person name="Albersmeier A."/>
            <person name="Kalinowski J."/>
            <person name="Ruckert C."/>
        </authorList>
    </citation>
    <scope>NUCLEOTIDE SEQUENCE</scope>
    <source>
        <strain evidence="19">CCM 7684</strain>
    </source>
</reference>
<keyword evidence="9" id="KW-0406">Ion transport</keyword>
<feature type="domain" description="TonB-dependent receptor plug" evidence="18">
    <location>
        <begin position="71"/>
        <end position="170"/>
    </location>
</feature>
<evidence type="ECO:0000256" key="2">
    <source>
        <dbReference type="ARBA" id="ARBA00009810"/>
    </source>
</evidence>
<keyword evidence="8" id="KW-0408">Iron</keyword>
<sequence length="721" mass="78605">MVPSRDVLKSVRGGLLAGTSLVLFLSPALAQSQPEVELPAIVVSGERANGPVEGTVAKRSASGTKTDSAIIETPQSISVVPKAQIEMQKAQNASEALRYTPGITAEIYGNDPRADWIKIRGFQSPDYLDGLPLPRGTYAWGRTHPFFLERIEVLKGPASVLYGQTPPGGIYNQVSKLPTDEHQGEVQLSGGHPTNGQAKLDISGPIDADKRFLYRFIAAGRLGETSVDHVDNDQIAVAPSFTIRPSDATELTLLGNYQNLDSGSLQFLPSQGTFSYNPNGRIPRDTFLGDPDYDDFNLEQSSVGYQFRHDVTNDLTFRQNLRFSTVDYDLKTIRGFGFGGGQLQNITTRRVEIRDRVDAFSVDNQLEYSFDTGPVAHRVLAGLDYRHLDIDYFFGTSGGSTGLYNPFTRTIVSLPGPISTITNDVDQSQTQVGVYLQDQIKFDRFTLMLSGRHDWVDGEFTNRAPAANPLARNLSTDDRAFSGRAGLIYNFDNGLAPFVSYATSFQANVGALADGSAPDPTTGEQWEAGIKYQPQSWGNSMLQVSGFSITQQDVIAGAAPTQTQVGEVKVKGLEFEARMELTRGLTLLGAWTVLDSEITDDINPAVIGNELPITPDNTASLWLDYAFQNAALQGLSIGGGIRHVDGSWANTANTFETDSYTLVDLAARYDLGKASPKLKGAELALNVSNLFDKEYVSSCNDLNTCYWGNSRTVLGTLTYRW</sequence>
<evidence type="ECO:0000313" key="20">
    <source>
        <dbReference type="Proteomes" id="UP000602745"/>
    </source>
</evidence>
<reference evidence="19" key="2">
    <citation type="submission" date="2020-09" db="EMBL/GenBank/DDBJ databases">
        <authorList>
            <person name="Sun Q."/>
            <person name="Sedlacek I."/>
        </authorList>
    </citation>
    <scope>NUCLEOTIDE SEQUENCE</scope>
    <source>
        <strain evidence="19">CCM 7684</strain>
    </source>
</reference>
<dbReference type="GO" id="GO:0015891">
    <property type="term" value="P:siderophore transport"/>
    <property type="evidence" value="ECO:0007669"/>
    <property type="project" value="InterPro"/>
</dbReference>
<keyword evidence="7 16" id="KW-0732">Signal</keyword>
<evidence type="ECO:0000256" key="3">
    <source>
        <dbReference type="ARBA" id="ARBA00022448"/>
    </source>
</evidence>
<evidence type="ECO:0000256" key="4">
    <source>
        <dbReference type="ARBA" id="ARBA00022452"/>
    </source>
</evidence>
<keyword evidence="6 14" id="KW-0812">Transmembrane</keyword>
<dbReference type="SUPFAM" id="SSF56935">
    <property type="entry name" value="Porins"/>
    <property type="match status" value="1"/>
</dbReference>
<dbReference type="Pfam" id="PF00593">
    <property type="entry name" value="TonB_dep_Rec_b-barrel"/>
    <property type="match status" value="1"/>
</dbReference>
<comment type="subcellular location">
    <subcellularLocation>
        <location evidence="1 14">Cell outer membrane</location>
        <topology evidence="1 14">Multi-pass membrane protein</topology>
    </subcellularLocation>
</comment>
<keyword evidence="11 14" id="KW-0472">Membrane</keyword>
<dbReference type="Proteomes" id="UP000602745">
    <property type="component" value="Unassembled WGS sequence"/>
</dbReference>
<evidence type="ECO:0000259" key="18">
    <source>
        <dbReference type="Pfam" id="PF07715"/>
    </source>
</evidence>
<keyword evidence="20" id="KW-1185">Reference proteome</keyword>
<keyword evidence="10 15" id="KW-0798">TonB box</keyword>
<evidence type="ECO:0000256" key="10">
    <source>
        <dbReference type="ARBA" id="ARBA00023077"/>
    </source>
</evidence>